<name>A6G432_9BACT</name>
<dbReference type="GO" id="GO:0016020">
    <property type="term" value="C:membrane"/>
    <property type="evidence" value="ECO:0007669"/>
    <property type="project" value="UniProtKB-SubCell"/>
</dbReference>
<evidence type="ECO:0000256" key="4">
    <source>
        <dbReference type="ARBA" id="ARBA00022801"/>
    </source>
</evidence>
<dbReference type="Pfam" id="PF01694">
    <property type="entry name" value="Rhomboid"/>
    <property type="match status" value="1"/>
</dbReference>
<feature type="region of interest" description="Disordered" evidence="7">
    <location>
        <begin position="1"/>
        <end position="45"/>
    </location>
</feature>
<dbReference type="SUPFAM" id="SSF144091">
    <property type="entry name" value="Rhomboid-like"/>
    <property type="match status" value="1"/>
</dbReference>
<evidence type="ECO:0000313" key="10">
    <source>
        <dbReference type="EMBL" id="EDM79355.1"/>
    </source>
</evidence>
<dbReference type="Gene3D" id="1.20.1540.10">
    <property type="entry name" value="Rhomboid-like"/>
    <property type="match status" value="1"/>
</dbReference>
<dbReference type="STRING" id="391625.PPSIR1_02341"/>
<accession>A6G432</accession>
<feature type="transmembrane region" description="Helical" evidence="8">
    <location>
        <begin position="218"/>
        <end position="235"/>
    </location>
</feature>
<keyword evidence="6 8" id="KW-0472">Membrane</keyword>
<proteinExistence type="inferred from homology"/>
<comment type="subcellular location">
    <subcellularLocation>
        <location evidence="1">Membrane</location>
        <topology evidence="1">Multi-pass membrane protein</topology>
    </subcellularLocation>
</comment>
<evidence type="ECO:0000256" key="2">
    <source>
        <dbReference type="ARBA" id="ARBA00009045"/>
    </source>
</evidence>
<comment type="similarity">
    <text evidence="2">Belongs to the peptidase S54 family.</text>
</comment>
<keyword evidence="4" id="KW-0378">Hydrolase</keyword>
<feature type="transmembrane region" description="Helical" evidence="8">
    <location>
        <begin position="255"/>
        <end position="275"/>
    </location>
</feature>
<dbReference type="GO" id="GO:0004252">
    <property type="term" value="F:serine-type endopeptidase activity"/>
    <property type="evidence" value="ECO:0007669"/>
    <property type="project" value="InterPro"/>
</dbReference>
<dbReference type="RefSeq" id="WP_006971481.1">
    <property type="nucleotide sequence ID" value="NZ_ABCS01000020.1"/>
</dbReference>
<dbReference type="EMBL" id="ABCS01000020">
    <property type="protein sequence ID" value="EDM79355.1"/>
    <property type="molecule type" value="Genomic_DNA"/>
</dbReference>
<evidence type="ECO:0000256" key="5">
    <source>
        <dbReference type="ARBA" id="ARBA00022989"/>
    </source>
</evidence>
<comment type="caution">
    <text evidence="10">The sequence shown here is derived from an EMBL/GenBank/DDBJ whole genome shotgun (WGS) entry which is preliminary data.</text>
</comment>
<feature type="transmembrane region" description="Helical" evidence="8">
    <location>
        <begin position="98"/>
        <end position="124"/>
    </location>
</feature>
<evidence type="ECO:0000256" key="3">
    <source>
        <dbReference type="ARBA" id="ARBA00022692"/>
    </source>
</evidence>
<sequence>MSERDDGAEIVSLADRRAERTREVEAADREARRAEADSRARQQQSSRPEPYASYVLLGLNVAVWLLMVGMGVDAFEPSSEELVDWGANFGPKTASGQWWRLLTATFLHGGLIHLGFNIYFLWVIGRITEQIFRAPAYLVIYFGSGLCASAASLAWNPIAPSVGASGALLGVFGAFLGFTLRRREVLPPEFVQSVRRNAMVLIGLNVAVAFFMSNIDNAAHVGGLVAGLGIGYLITTLAERPVQSRQESLALQRRLSLMVGAGVAVLVAGACVLLRTDPEIMVVYDQVEVLNRTAFSAYNEAETDEDRAKAIEEVTLPAIVDLREALAEVEQAPRQHREDLDKFRVYAEKTEQALRTELEALRSGDPLKMLEAKRLYEEAESAL</sequence>
<evidence type="ECO:0000256" key="8">
    <source>
        <dbReference type="SAM" id="Phobius"/>
    </source>
</evidence>
<dbReference type="AlphaFoldDB" id="A6G432"/>
<feature type="transmembrane region" description="Helical" evidence="8">
    <location>
        <begin position="51"/>
        <end position="72"/>
    </location>
</feature>
<reference evidence="10 11" key="1">
    <citation type="submission" date="2007-06" db="EMBL/GenBank/DDBJ databases">
        <authorList>
            <person name="Shimkets L."/>
            <person name="Ferriera S."/>
            <person name="Johnson J."/>
            <person name="Kravitz S."/>
            <person name="Beeson K."/>
            <person name="Sutton G."/>
            <person name="Rogers Y.-H."/>
            <person name="Friedman R."/>
            <person name="Frazier M."/>
            <person name="Venter J.C."/>
        </authorList>
    </citation>
    <scope>NUCLEOTIDE SEQUENCE [LARGE SCALE GENOMIC DNA]</scope>
    <source>
        <strain evidence="10 11">SIR-1</strain>
    </source>
</reference>
<dbReference type="InterPro" id="IPR035952">
    <property type="entry name" value="Rhomboid-like_sf"/>
</dbReference>
<keyword evidence="11" id="KW-1185">Reference proteome</keyword>
<evidence type="ECO:0000259" key="9">
    <source>
        <dbReference type="Pfam" id="PF01694"/>
    </source>
</evidence>
<gene>
    <name evidence="10" type="ORF">PPSIR1_02341</name>
</gene>
<evidence type="ECO:0000313" key="11">
    <source>
        <dbReference type="Proteomes" id="UP000005801"/>
    </source>
</evidence>
<keyword evidence="3 8" id="KW-0812">Transmembrane</keyword>
<dbReference type="PANTHER" id="PTHR43731:SF14">
    <property type="entry name" value="PRESENILIN-ASSOCIATED RHOMBOID-LIKE PROTEIN, MITOCHONDRIAL"/>
    <property type="match status" value="1"/>
</dbReference>
<evidence type="ECO:0000256" key="6">
    <source>
        <dbReference type="ARBA" id="ARBA00023136"/>
    </source>
</evidence>
<evidence type="ECO:0000256" key="7">
    <source>
        <dbReference type="SAM" id="MobiDB-lite"/>
    </source>
</evidence>
<dbReference type="eggNOG" id="COG0705">
    <property type="taxonomic scope" value="Bacteria"/>
</dbReference>
<feature type="transmembrane region" description="Helical" evidence="8">
    <location>
        <begin position="161"/>
        <end position="181"/>
    </location>
</feature>
<protein>
    <submittedName>
        <fullName evidence="10">Rhomboid-like protein</fullName>
    </submittedName>
</protein>
<evidence type="ECO:0000256" key="1">
    <source>
        <dbReference type="ARBA" id="ARBA00004141"/>
    </source>
</evidence>
<feature type="transmembrane region" description="Helical" evidence="8">
    <location>
        <begin position="136"/>
        <end position="155"/>
    </location>
</feature>
<feature type="compositionally biased region" description="Basic and acidic residues" evidence="7">
    <location>
        <begin position="14"/>
        <end position="40"/>
    </location>
</feature>
<dbReference type="InterPro" id="IPR050925">
    <property type="entry name" value="Rhomboid_protease_S54"/>
</dbReference>
<keyword evidence="5 8" id="KW-1133">Transmembrane helix</keyword>
<dbReference type="OrthoDB" id="9813074at2"/>
<dbReference type="InterPro" id="IPR022764">
    <property type="entry name" value="Peptidase_S54_rhomboid_dom"/>
</dbReference>
<dbReference type="Proteomes" id="UP000005801">
    <property type="component" value="Unassembled WGS sequence"/>
</dbReference>
<organism evidence="10 11">
    <name type="scientific">Plesiocystis pacifica SIR-1</name>
    <dbReference type="NCBI Taxonomy" id="391625"/>
    <lineage>
        <taxon>Bacteria</taxon>
        <taxon>Pseudomonadati</taxon>
        <taxon>Myxococcota</taxon>
        <taxon>Polyangia</taxon>
        <taxon>Nannocystales</taxon>
        <taxon>Nannocystaceae</taxon>
        <taxon>Plesiocystis</taxon>
    </lineage>
</organism>
<feature type="domain" description="Peptidase S54 rhomboid" evidence="9">
    <location>
        <begin position="96"/>
        <end position="234"/>
    </location>
</feature>
<dbReference type="PANTHER" id="PTHR43731">
    <property type="entry name" value="RHOMBOID PROTEASE"/>
    <property type="match status" value="1"/>
</dbReference>
<feature type="transmembrane region" description="Helical" evidence="8">
    <location>
        <begin position="193"/>
        <end position="212"/>
    </location>
</feature>